<accession>A0A2T7BPM3</accession>
<gene>
    <name evidence="3" type="ORF">DCC81_09345</name>
</gene>
<dbReference type="Proteomes" id="UP000244450">
    <property type="component" value="Unassembled WGS sequence"/>
</dbReference>
<dbReference type="SMART" id="SM00257">
    <property type="entry name" value="LysM"/>
    <property type="match status" value="2"/>
</dbReference>
<proteinExistence type="predicted"/>
<dbReference type="PANTHER" id="PTHR33734">
    <property type="entry name" value="LYSM DOMAIN-CONTAINING GPI-ANCHORED PROTEIN 2"/>
    <property type="match status" value="1"/>
</dbReference>
<dbReference type="SUPFAM" id="SSF54106">
    <property type="entry name" value="LysM domain"/>
    <property type="match status" value="1"/>
</dbReference>
<dbReference type="InterPro" id="IPR036779">
    <property type="entry name" value="LysM_dom_sf"/>
</dbReference>
<dbReference type="PROSITE" id="PS51782">
    <property type="entry name" value="LYSM"/>
    <property type="match status" value="1"/>
</dbReference>
<dbReference type="OrthoDB" id="2149800at2"/>
<dbReference type="Gene3D" id="3.10.350.10">
    <property type="entry name" value="LysM domain"/>
    <property type="match status" value="1"/>
</dbReference>
<dbReference type="CDD" id="cd00118">
    <property type="entry name" value="LysM"/>
    <property type="match status" value="2"/>
</dbReference>
<dbReference type="InterPro" id="IPR036908">
    <property type="entry name" value="RlpA-like_sf"/>
</dbReference>
<evidence type="ECO:0000313" key="3">
    <source>
        <dbReference type="EMBL" id="PUZ29627.1"/>
    </source>
</evidence>
<reference evidence="3 4" key="1">
    <citation type="submission" date="2018-04" db="EMBL/GenBank/DDBJ databases">
        <title>Chitinophaga fuyangensis sp. nov., isolated from soil in a chemical factory.</title>
        <authorList>
            <person name="Chen K."/>
        </authorList>
    </citation>
    <scope>NUCLEOTIDE SEQUENCE [LARGE SCALE GENOMIC DNA]</scope>
    <source>
        <strain evidence="3 4">LY-1</strain>
    </source>
</reference>
<name>A0A2T7BPM3_9BACT</name>
<evidence type="ECO:0000259" key="2">
    <source>
        <dbReference type="PROSITE" id="PS51782"/>
    </source>
</evidence>
<dbReference type="PANTHER" id="PTHR33734:SF22">
    <property type="entry name" value="MEMBRANE-BOUND LYTIC MUREIN TRANSGLYCOSYLASE D"/>
    <property type="match status" value="1"/>
</dbReference>
<feature type="domain" description="LysM" evidence="2">
    <location>
        <begin position="84"/>
        <end position="128"/>
    </location>
</feature>
<feature type="region of interest" description="Disordered" evidence="1">
    <location>
        <begin position="206"/>
        <end position="284"/>
    </location>
</feature>
<protein>
    <recommendedName>
        <fullName evidence="2">LysM domain-containing protein</fullName>
    </recommendedName>
</protein>
<dbReference type="EMBL" id="QCYK01000001">
    <property type="protein sequence ID" value="PUZ29627.1"/>
    <property type="molecule type" value="Genomic_DNA"/>
</dbReference>
<dbReference type="AlphaFoldDB" id="A0A2T7BPM3"/>
<evidence type="ECO:0000313" key="4">
    <source>
        <dbReference type="Proteomes" id="UP000244450"/>
    </source>
</evidence>
<keyword evidence="4" id="KW-1185">Reference proteome</keyword>
<sequence>MIFEAGRIRCCNKHSNSTFKAKYTTGVALAVINFNAYIRSRKKKITSSMLKSIMTCAVLAVGSVTVAHAQDTLQVQGTTPNLFLEHTVRKGETFYSLSRSFGVPAKDIATANKLPFEKGVQIGAAVKIPLTAANFSQAANAAPGANLHPVYHRVAEKETLYRVSQNYNKVPLDNIRHWNNFSGDGLQKDSYVIVGFVKGSANGAALGHPAASAPAATAPASTPPPVAASTPVAKPQQGTPPPATPPAEASNTPEETPAAASTKPVAESTHTTAPPAVSTPANVPFETIYSQQTAGKDTKTEKGPAGWFKSNAVLNSGKYYALHNSAPRGTIIKVTNPLNGKFIYAKVLDAIPQLKQNAGLIIKLSDASMQALSTNDAKFYCELTYVE</sequence>
<organism evidence="3 4">
    <name type="scientific">Chitinophaga parva</name>
    <dbReference type="NCBI Taxonomy" id="2169414"/>
    <lineage>
        <taxon>Bacteria</taxon>
        <taxon>Pseudomonadati</taxon>
        <taxon>Bacteroidota</taxon>
        <taxon>Chitinophagia</taxon>
        <taxon>Chitinophagales</taxon>
        <taxon>Chitinophagaceae</taxon>
        <taxon>Chitinophaga</taxon>
    </lineage>
</organism>
<dbReference type="Gene3D" id="2.40.40.10">
    <property type="entry name" value="RlpA-like domain"/>
    <property type="match status" value="1"/>
</dbReference>
<dbReference type="Pfam" id="PF01476">
    <property type="entry name" value="LysM"/>
    <property type="match status" value="2"/>
</dbReference>
<evidence type="ECO:0000256" key="1">
    <source>
        <dbReference type="SAM" id="MobiDB-lite"/>
    </source>
</evidence>
<comment type="caution">
    <text evidence="3">The sequence shown here is derived from an EMBL/GenBank/DDBJ whole genome shotgun (WGS) entry which is preliminary data.</text>
</comment>
<feature type="compositionally biased region" description="Low complexity" evidence="1">
    <location>
        <begin position="246"/>
        <end position="260"/>
    </location>
</feature>
<dbReference type="InterPro" id="IPR018392">
    <property type="entry name" value="LysM"/>
</dbReference>
<feature type="compositionally biased region" description="Low complexity" evidence="1">
    <location>
        <begin position="209"/>
        <end position="220"/>
    </location>
</feature>